<reference evidence="3" key="1">
    <citation type="submission" date="2025-08" db="UniProtKB">
        <authorList>
            <consortium name="RefSeq"/>
        </authorList>
    </citation>
    <scope>IDENTIFICATION</scope>
    <source>
        <tissue evidence="3">Brain</tissue>
    </source>
</reference>
<feature type="compositionally biased region" description="Gly residues" evidence="1">
    <location>
        <begin position="107"/>
        <end position="121"/>
    </location>
</feature>
<dbReference type="AlphaFoldDB" id="A0A8U0S4X2"/>
<dbReference type="GeneID" id="123391763"/>
<evidence type="ECO:0000313" key="2">
    <source>
        <dbReference type="Proteomes" id="UP000000715"/>
    </source>
</evidence>
<accession>A0A8U0S4X2</accession>
<dbReference type="Proteomes" id="UP000000715">
    <property type="component" value="Unplaced"/>
</dbReference>
<feature type="region of interest" description="Disordered" evidence="1">
    <location>
        <begin position="380"/>
        <end position="401"/>
    </location>
</feature>
<feature type="compositionally biased region" description="Pro residues" evidence="1">
    <location>
        <begin position="42"/>
        <end position="51"/>
    </location>
</feature>
<dbReference type="RefSeq" id="XP_044935132.1">
    <property type="nucleotide sequence ID" value="XM_045079197.1"/>
</dbReference>
<protein>
    <submittedName>
        <fullName evidence="3">Basic proline-rich protein-like</fullName>
    </submittedName>
</protein>
<proteinExistence type="predicted"/>
<feature type="compositionally biased region" description="Low complexity" evidence="1">
    <location>
        <begin position="335"/>
        <end position="359"/>
    </location>
</feature>
<organism evidence="2 3">
    <name type="scientific">Mustela putorius furo</name>
    <name type="common">European domestic ferret</name>
    <name type="synonym">Mustela furo</name>
    <dbReference type="NCBI Taxonomy" id="9669"/>
    <lineage>
        <taxon>Eukaryota</taxon>
        <taxon>Metazoa</taxon>
        <taxon>Chordata</taxon>
        <taxon>Craniata</taxon>
        <taxon>Vertebrata</taxon>
        <taxon>Euteleostomi</taxon>
        <taxon>Mammalia</taxon>
        <taxon>Eutheria</taxon>
        <taxon>Laurasiatheria</taxon>
        <taxon>Carnivora</taxon>
        <taxon>Caniformia</taxon>
        <taxon>Musteloidea</taxon>
        <taxon>Mustelidae</taxon>
        <taxon>Mustelinae</taxon>
        <taxon>Mustela</taxon>
    </lineage>
</organism>
<evidence type="ECO:0000313" key="3">
    <source>
        <dbReference type="RefSeq" id="XP_044935132.1"/>
    </source>
</evidence>
<evidence type="ECO:0000256" key="1">
    <source>
        <dbReference type="SAM" id="MobiDB-lite"/>
    </source>
</evidence>
<keyword evidence="2" id="KW-1185">Reference proteome</keyword>
<feature type="compositionally biased region" description="Low complexity" evidence="1">
    <location>
        <begin position="227"/>
        <end position="236"/>
    </location>
</feature>
<feature type="region of interest" description="Disordered" evidence="1">
    <location>
        <begin position="28"/>
        <end position="359"/>
    </location>
</feature>
<sequence>MRSEDRLQGTCFLREACNAPLCPPWPPGLAGAGTVALRSPAAPAPPAPCPTPRAAGRAEPGSPRTRGRMASHCTVSAHPGRASPEPLQESASHFSPVTSGTIEGLRGPPGRGPPAGRGAGSGSSPRSARTAGARGRPPPPPRTFPAGTRGPGEGARRPLLAGAEQTVLEPVSTPRHSLPDREPISESAGEGVPPPPVTRAPGSECARTGSVAPTPGGPRRRAPPGRPSSSSAAPRPHLGPSPSPSPRAVLPDPHRFRLRNPMANLSPSSVARRGAQTPEEKDVGVGVGARASPLFTPLRGGSLEAGFRRPALGSEGPGLVPPPCVAPGRSKDGRATAGSGSSRGGARPSPDASAPWTPAAPAPARLAQALVPRASRLINPATESTTRQASRHLNVRCPIPDNHRSSSIKPLVLSAAQTGSVIRVEVAAGGPMLAGEDHTTMAGKPAVLEQTCESPRANMPEGSPHAAATAEGRKQRECSLSDILFFTDC</sequence>
<feature type="compositionally biased region" description="Low complexity" evidence="1">
    <location>
        <begin position="122"/>
        <end position="135"/>
    </location>
</feature>
<name>A0A8U0S4X2_MUSPF</name>
<gene>
    <name evidence="3" type="primary">LOC123391763</name>
</gene>
<feature type="compositionally biased region" description="Polar residues" evidence="1">
    <location>
        <begin position="89"/>
        <end position="101"/>
    </location>
</feature>